<name>A0AAU9WQG9_9CNID</name>
<evidence type="ECO:0000313" key="1">
    <source>
        <dbReference type="EMBL" id="CAH3121745.1"/>
    </source>
</evidence>
<proteinExistence type="predicted"/>
<sequence length="141" mass="16392">TFFFFYLARGRGCPMTLTAMGCYKDYRGKRVLPNLIMNQRGTDGFMANYTSELPSCATKAKEMGYKYIGIQYYGECWAGDHFASPLKEKRSCIDLKFRTCQKMGSHRICSGKEWTNFIYGLQEYKTYRIHTCEEKVTPESK</sequence>
<evidence type="ECO:0000313" key="2">
    <source>
        <dbReference type="Proteomes" id="UP001159428"/>
    </source>
</evidence>
<reference evidence="1 2" key="1">
    <citation type="submission" date="2022-05" db="EMBL/GenBank/DDBJ databases">
        <authorList>
            <consortium name="Genoscope - CEA"/>
            <person name="William W."/>
        </authorList>
    </citation>
    <scope>NUCLEOTIDE SEQUENCE [LARGE SCALE GENOMIC DNA]</scope>
</reference>
<evidence type="ECO:0008006" key="3">
    <source>
        <dbReference type="Google" id="ProtNLM"/>
    </source>
</evidence>
<organism evidence="1 2">
    <name type="scientific">Pocillopora meandrina</name>
    <dbReference type="NCBI Taxonomy" id="46732"/>
    <lineage>
        <taxon>Eukaryota</taxon>
        <taxon>Metazoa</taxon>
        <taxon>Cnidaria</taxon>
        <taxon>Anthozoa</taxon>
        <taxon>Hexacorallia</taxon>
        <taxon>Scleractinia</taxon>
        <taxon>Astrocoeniina</taxon>
        <taxon>Pocilloporidae</taxon>
        <taxon>Pocillopora</taxon>
    </lineage>
</organism>
<accession>A0AAU9WQG9</accession>
<comment type="caution">
    <text evidence="1">The sequence shown here is derived from an EMBL/GenBank/DDBJ whole genome shotgun (WGS) entry which is preliminary data.</text>
</comment>
<dbReference type="AlphaFoldDB" id="A0AAU9WQG9"/>
<protein>
    <recommendedName>
        <fullName evidence="3">Lysozyme</fullName>
    </recommendedName>
</protein>
<gene>
    <name evidence="1" type="ORF">PMEA_00008795</name>
</gene>
<dbReference type="EMBL" id="CALNXJ010000018">
    <property type="protein sequence ID" value="CAH3121745.1"/>
    <property type="molecule type" value="Genomic_DNA"/>
</dbReference>
<keyword evidence="2" id="KW-1185">Reference proteome</keyword>
<feature type="non-terminal residue" evidence="1">
    <location>
        <position position="1"/>
    </location>
</feature>
<dbReference type="Proteomes" id="UP001159428">
    <property type="component" value="Unassembled WGS sequence"/>
</dbReference>